<evidence type="ECO:0000313" key="2">
    <source>
        <dbReference type="Proteomes" id="UP001501470"/>
    </source>
</evidence>
<reference evidence="1 2" key="1">
    <citation type="journal article" date="2019" name="Int. J. Syst. Evol. Microbiol.">
        <title>The Global Catalogue of Microorganisms (GCM) 10K type strain sequencing project: providing services to taxonomists for standard genome sequencing and annotation.</title>
        <authorList>
            <consortium name="The Broad Institute Genomics Platform"/>
            <consortium name="The Broad Institute Genome Sequencing Center for Infectious Disease"/>
            <person name="Wu L."/>
            <person name="Ma J."/>
        </authorList>
    </citation>
    <scope>NUCLEOTIDE SEQUENCE [LARGE SCALE GENOMIC DNA]</scope>
    <source>
        <strain evidence="1 2">JCM 15933</strain>
    </source>
</reference>
<gene>
    <name evidence="1" type="ORF">GCM10009827_083970</name>
</gene>
<dbReference type="Pfam" id="PF21848">
    <property type="entry name" value="DUF6907"/>
    <property type="match status" value="1"/>
</dbReference>
<sequence length="130" mass="13465">MSGLWGLATIDRASVTACPPWCTRDIGHGSTDGFVYHEGRETVVKLDVPNVSAATLACRDDLHGEQGTAYVYLCGDGPIGPVDYDWTASISPTAALQLGRALTDPAFAARLGQALITAATEAGAAVEVTS</sequence>
<dbReference type="InterPro" id="IPR054202">
    <property type="entry name" value="DUF6907"/>
</dbReference>
<accession>A0ABN2C084</accession>
<dbReference type="Proteomes" id="UP001501470">
    <property type="component" value="Unassembled WGS sequence"/>
</dbReference>
<evidence type="ECO:0008006" key="3">
    <source>
        <dbReference type="Google" id="ProtNLM"/>
    </source>
</evidence>
<dbReference type="RefSeq" id="WP_344509287.1">
    <property type="nucleotide sequence ID" value="NZ_BAAAQD010000021.1"/>
</dbReference>
<comment type="caution">
    <text evidence="1">The sequence shown here is derived from an EMBL/GenBank/DDBJ whole genome shotgun (WGS) entry which is preliminary data.</text>
</comment>
<name>A0ABN2C084_9ACTN</name>
<proteinExistence type="predicted"/>
<evidence type="ECO:0000313" key="1">
    <source>
        <dbReference type="EMBL" id="GAA1550507.1"/>
    </source>
</evidence>
<dbReference type="EMBL" id="BAAAQD010000021">
    <property type="protein sequence ID" value="GAA1550507.1"/>
    <property type="molecule type" value="Genomic_DNA"/>
</dbReference>
<organism evidence="1 2">
    <name type="scientific">Dactylosporangium maewongense</name>
    <dbReference type="NCBI Taxonomy" id="634393"/>
    <lineage>
        <taxon>Bacteria</taxon>
        <taxon>Bacillati</taxon>
        <taxon>Actinomycetota</taxon>
        <taxon>Actinomycetes</taxon>
        <taxon>Micromonosporales</taxon>
        <taxon>Micromonosporaceae</taxon>
        <taxon>Dactylosporangium</taxon>
    </lineage>
</organism>
<protein>
    <recommendedName>
        <fullName evidence="3">DUF317 domain-containing protein</fullName>
    </recommendedName>
</protein>
<keyword evidence="2" id="KW-1185">Reference proteome</keyword>